<dbReference type="GeneID" id="11538095"/>
<name>E3SNB3_9CAUD</name>
<accession>E3SNB3</accession>
<dbReference type="RefSeq" id="YP_005087489.1">
    <property type="nucleotide sequence ID" value="NC_016658.1"/>
</dbReference>
<keyword evidence="2" id="KW-1185">Reference proteome</keyword>
<dbReference type="Proteomes" id="UP000006531">
    <property type="component" value="Segment"/>
</dbReference>
<evidence type="ECO:0000313" key="1">
    <source>
        <dbReference type="EMBL" id="ADP00117.1"/>
    </source>
</evidence>
<sequence>MPNQVVIHCNEDSFTKLLNSGLQFEYNCGEYDVIVNDIKELEDDELCTHYGINYNDDVNSVEAYNFTP</sequence>
<dbReference type="EMBL" id="GU071102">
    <property type="protein sequence ID" value="ADP00117.1"/>
    <property type="molecule type" value="Genomic_DNA"/>
</dbReference>
<gene>
    <name evidence="1" type="ORF">CYIG_00044</name>
</gene>
<dbReference type="KEGG" id="vg:11538095"/>
<reference evidence="1 2" key="1">
    <citation type="submission" date="2009-10" db="EMBL/GenBank/DDBJ databases">
        <title>The Genome Sequence of Cyanophage NATL1A-7.</title>
        <authorList>
            <consortium name="The Broad Institute Genome Sequencing Platform"/>
            <person name="Henn M.R."/>
            <person name="Sullivan M.S."/>
            <person name="Osburne M.S."/>
            <person name="Levin J."/>
            <person name="Malboeuf C."/>
            <person name="Casali M."/>
            <person name="Russ C."/>
            <person name="Lennon N."/>
            <person name="Erlich R."/>
            <person name="Young S.K."/>
            <person name="Koehrsen M."/>
            <person name="Yandava C."/>
            <person name="Zeng Q."/>
            <person name="Alvarado L."/>
            <person name="Anderson S."/>
            <person name="Berlin A."/>
            <person name="Borenstein D."/>
            <person name="Chen Z."/>
            <person name="Engels R."/>
            <person name="Freedman E."/>
            <person name="Gellesch M."/>
            <person name="Goldberg J."/>
            <person name="Green L."/>
            <person name="Griggs A."/>
            <person name="Gujja S."/>
            <person name="Heiman D."/>
            <person name="Hepburn T."/>
            <person name="Howarth C."/>
            <person name="Jen D."/>
            <person name="Larson L."/>
            <person name="Lewis B."/>
            <person name="Mehta T."/>
            <person name="Park D."/>
            <person name="Pearson M."/>
            <person name="Roberts A."/>
            <person name="Ryan E."/>
            <person name="Saif S."/>
            <person name="Shea T."/>
            <person name="Shenoy N."/>
            <person name="Sisk P."/>
            <person name="Stolte C."/>
            <person name="Sykes S."/>
            <person name="Walk T."/>
            <person name="White J."/>
            <person name="Yu Q."/>
            <person name="Coleman M.L."/>
            <person name="Huang K.H."/>
            <person name="Weigele P.R."/>
            <person name="DeFrancesco A.S."/>
            <person name="Kern S.E."/>
            <person name="Thompson L.R."/>
            <person name="Fu R."/>
            <person name="Hombeck B."/>
            <person name="Chisholm S.W."/>
            <person name="Haas B."/>
            <person name="Nusbaum C."/>
            <person name="Galagan J."/>
            <person name="Birren B."/>
        </authorList>
    </citation>
    <scope>NUCLEOTIDE SEQUENCE [LARGE SCALE GENOMIC DNA]</scope>
    <source>
        <strain evidence="1">NATL1A-7</strain>
    </source>
</reference>
<proteinExistence type="predicted"/>
<organism evidence="1 2">
    <name type="scientific">Cyanophage NATL1A-7</name>
    <dbReference type="NCBI Taxonomy" id="445693"/>
    <lineage>
        <taxon>Viruses</taxon>
        <taxon>Duplodnaviria</taxon>
        <taxon>Heunggongvirae</taxon>
        <taxon>Uroviricota</taxon>
        <taxon>Caudoviricetes</taxon>
        <taxon>Autographivirales</taxon>
        <taxon>Sechaudvirinae</taxon>
        <taxon>Cheungvirus</taxon>
        <taxon>Cheungvirus NATL1A7</taxon>
    </lineage>
</organism>
<protein>
    <submittedName>
        <fullName evidence="1">Predicted protein</fullName>
    </submittedName>
</protein>
<evidence type="ECO:0000313" key="2">
    <source>
        <dbReference type="Proteomes" id="UP000006531"/>
    </source>
</evidence>